<name>A0A3N5CC52_9BACL</name>
<dbReference type="Pfam" id="PF03070">
    <property type="entry name" value="TENA_THI-4"/>
    <property type="match status" value="1"/>
</dbReference>
<dbReference type="RefSeq" id="WP_123807818.1">
    <property type="nucleotide sequence ID" value="NZ_RKRK01000003.1"/>
</dbReference>
<evidence type="ECO:0000256" key="2">
    <source>
        <dbReference type="ARBA" id="ARBA00004948"/>
    </source>
</evidence>
<organism evidence="11 12">
    <name type="scientific">Abyssicoccus albus</name>
    <dbReference type="NCBI Taxonomy" id="1817405"/>
    <lineage>
        <taxon>Bacteria</taxon>
        <taxon>Bacillati</taxon>
        <taxon>Bacillota</taxon>
        <taxon>Bacilli</taxon>
        <taxon>Bacillales</taxon>
        <taxon>Abyssicoccaceae</taxon>
    </lineage>
</organism>
<evidence type="ECO:0000256" key="7">
    <source>
        <dbReference type="ARBA" id="ARBA00022977"/>
    </source>
</evidence>
<comment type="function">
    <text evidence="9">Catalyzes an amino-pyrimidine hydrolysis reaction at the C5' of the pyrimidine moiety of thiamine compounds, a reaction that is part of a thiamine salvage pathway.</text>
</comment>
<evidence type="ECO:0000256" key="9">
    <source>
        <dbReference type="RuleBase" id="RU363093"/>
    </source>
</evidence>
<dbReference type="InterPro" id="IPR050967">
    <property type="entry name" value="Thiamine_Salvage_TenA"/>
</dbReference>
<comment type="catalytic activity">
    <reaction evidence="8 9">
        <text>thiamine + H2O = 5-(2-hydroxyethyl)-4-methylthiazole + 4-amino-5-hydroxymethyl-2-methylpyrimidine + H(+)</text>
        <dbReference type="Rhea" id="RHEA:17509"/>
        <dbReference type="ChEBI" id="CHEBI:15377"/>
        <dbReference type="ChEBI" id="CHEBI:15378"/>
        <dbReference type="ChEBI" id="CHEBI:16892"/>
        <dbReference type="ChEBI" id="CHEBI:17957"/>
        <dbReference type="ChEBI" id="CHEBI:18385"/>
        <dbReference type="EC" id="3.5.99.2"/>
    </reaction>
</comment>
<evidence type="ECO:0000313" key="11">
    <source>
        <dbReference type="EMBL" id="RPF56425.1"/>
    </source>
</evidence>
<dbReference type="GO" id="GO:0050334">
    <property type="term" value="F:thiaminase activity"/>
    <property type="evidence" value="ECO:0007669"/>
    <property type="project" value="UniProtKB-EC"/>
</dbReference>
<dbReference type="Gene3D" id="1.20.910.10">
    <property type="entry name" value="Heme oxygenase-like"/>
    <property type="match status" value="1"/>
</dbReference>
<proteinExistence type="inferred from homology"/>
<feature type="domain" description="Thiaminase-2/PQQC" evidence="10">
    <location>
        <begin position="14"/>
        <end position="220"/>
    </location>
</feature>
<dbReference type="NCBIfam" id="TIGR04306">
    <property type="entry name" value="salvage_TenA"/>
    <property type="match status" value="1"/>
</dbReference>
<dbReference type="InterPro" id="IPR016084">
    <property type="entry name" value="Haem_Oase-like_multi-hlx"/>
</dbReference>
<dbReference type="AlphaFoldDB" id="A0A3N5CC52"/>
<evidence type="ECO:0000256" key="6">
    <source>
        <dbReference type="ARBA" id="ARBA00013647"/>
    </source>
</evidence>
<dbReference type="EMBL" id="RKRK01000003">
    <property type="protein sequence ID" value="RPF56425.1"/>
    <property type="molecule type" value="Genomic_DNA"/>
</dbReference>
<dbReference type="PANTHER" id="PTHR43198:SF2">
    <property type="entry name" value="SI:CH1073-67J19.1-RELATED"/>
    <property type="match status" value="1"/>
</dbReference>
<keyword evidence="9" id="KW-0378">Hydrolase</keyword>
<evidence type="ECO:0000256" key="5">
    <source>
        <dbReference type="ARBA" id="ARBA00012684"/>
    </source>
</evidence>
<evidence type="ECO:0000313" key="12">
    <source>
        <dbReference type="Proteomes" id="UP000277108"/>
    </source>
</evidence>
<dbReference type="EC" id="3.5.99.2" evidence="5 9"/>
<sequence>MSQSLSESLKSLASPIINQIYNDDFIQSMLDGSTPKGSIEHYLRADHQYLNEFAKIYALLVPKAHTNEEMNFLLSQIDFVINGEVDAHYFLSEYVGKSYEDIIKGHHHWYPSADHYVKHMYYQVNMREDIAYTVAAMCPCPYVYQQLALKMKEHHSLESNHPMLKWIDFYVEGMDELLEYLFNWIDQSAEMMSQDEVEDVKMNFLQSCEHERKFFNMSYQQEDWMWNNDEQ</sequence>
<dbReference type="CDD" id="cd19360">
    <property type="entry name" value="TenA_C_SaTenA-like"/>
    <property type="match status" value="1"/>
</dbReference>
<reference evidence="11 12" key="1">
    <citation type="submission" date="2018-11" db="EMBL/GenBank/DDBJ databases">
        <title>Genomic Encyclopedia of Type Strains, Phase IV (KMG-IV): sequencing the most valuable type-strain genomes for metagenomic binning, comparative biology and taxonomic classification.</title>
        <authorList>
            <person name="Goeker M."/>
        </authorList>
    </citation>
    <scope>NUCLEOTIDE SEQUENCE [LARGE SCALE GENOMIC DNA]</scope>
    <source>
        <strain evidence="11 12">DSM 29158</strain>
    </source>
</reference>
<evidence type="ECO:0000256" key="3">
    <source>
        <dbReference type="ARBA" id="ARBA00010264"/>
    </source>
</evidence>
<dbReference type="InterPro" id="IPR004305">
    <property type="entry name" value="Thiaminase-2/PQQC"/>
</dbReference>
<evidence type="ECO:0000259" key="10">
    <source>
        <dbReference type="Pfam" id="PF03070"/>
    </source>
</evidence>
<dbReference type="GO" id="GO:0009228">
    <property type="term" value="P:thiamine biosynthetic process"/>
    <property type="evidence" value="ECO:0007669"/>
    <property type="project" value="UniProtKB-KW"/>
</dbReference>
<keyword evidence="7 9" id="KW-0784">Thiamine biosynthesis</keyword>
<protein>
    <recommendedName>
        <fullName evidence="6 9">Aminopyrimidine aminohydrolase</fullName>
        <ecNumber evidence="5 9">3.5.99.2</ecNumber>
    </recommendedName>
</protein>
<dbReference type="InterPro" id="IPR027574">
    <property type="entry name" value="Thiaminase_II"/>
</dbReference>
<dbReference type="UniPathway" id="UPA00060"/>
<evidence type="ECO:0000256" key="4">
    <source>
        <dbReference type="ARBA" id="ARBA00011881"/>
    </source>
</evidence>
<dbReference type="GO" id="GO:0005829">
    <property type="term" value="C:cytosol"/>
    <property type="evidence" value="ECO:0007669"/>
    <property type="project" value="TreeGrafter"/>
</dbReference>
<comment type="catalytic activity">
    <reaction evidence="1 9">
        <text>4-amino-5-aminomethyl-2-methylpyrimidine + H2O = 4-amino-5-hydroxymethyl-2-methylpyrimidine + NH4(+)</text>
        <dbReference type="Rhea" id="RHEA:31799"/>
        <dbReference type="ChEBI" id="CHEBI:15377"/>
        <dbReference type="ChEBI" id="CHEBI:16892"/>
        <dbReference type="ChEBI" id="CHEBI:28938"/>
        <dbReference type="ChEBI" id="CHEBI:63416"/>
        <dbReference type="EC" id="3.5.99.2"/>
    </reaction>
</comment>
<dbReference type="GO" id="GO:0009229">
    <property type="term" value="P:thiamine diphosphate biosynthetic process"/>
    <property type="evidence" value="ECO:0007669"/>
    <property type="project" value="UniProtKB-UniPathway"/>
</dbReference>
<evidence type="ECO:0000256" key="8">
    <source>
        <dbReference type="ARBA" id="ARBA00048337"/>
    </source>
</evidence>
<accession>A0A3N5CC52</accession>
<evidence type="ECO:0000256" key="1">
    <source>
        <dbReference type="ARBA" id="ARBA00001881"/>
    </source>
</evidence>
<dbReference type="Proteomes" id="UP000277108">
    <property type="component" value="Unassembled WGS sequence"/>
</dbReference>
<dbReference type="PANTHER" id="PTHR43198">
    <property type="entry name" value="BIFUNCTIONAL TH2 PROTEIN"/>
    <property type="match status" value="1"/>
</dbReference>
<dbReference type="SUPFAM" id="SSF48613">
    <property type="entry name" value="Heme oxygenase-like"/>
    <property type="match status" value="1"/>
</dbReference>
<comment type="similarity">
    <text evidence="3 9">Belongs to the TenA family.</text>
</comment>
<keyword evidence="12" id="KW-1185">Reference proteome</keyword>
<gene>
    <name evidence="11" type="ORF">EDD62_1061</name>
</gene>
<comment type="pathway">
    <text evidence="2 9">Cofactor biosynthesis; thiamine diphosphate biosynthesis.</text>
</comment>
<comment type="subunit">
    <text evidence="4">Homotetramer.</text>
</comment>
<dbReference type="OrthoDB" id="34166at2"/>
<comment type="caution">
    <text evidence="11">The sequence shown here is derived from an EMBL/GenBank/DDBJ whole genome shotgun (WGS) entry which is preliminary data.</text>
</comment>